<dbReference type="Proteomes" id="UP000266841">
    <property type="component" value="Unassembled WGS sequence"/>
</dbReference>
<comment type="caution">
    <text evidence="1">The sequence shown here is derived from an EMBL/GenBank/DDBJ whole genome shotgun (WGS) entry which is preliminary data.</text>
</comment>
<dbReference type="GO" id="GO:0006405">
    <property type="term" value="P:RNA export from nucleus"/>
    <property type="evidence" value="ECO:0007669"/>
    <property type="project" value="TreeGrafter"/>
</dbReference>
<dbReference type="OrthoDB" id="344345at2759"/>
<gene>
    <name evidence="1" type="ORF">THAOC_29666</name>
</gene>
<accession>K0RG17</accession>
<evidence type="ECO:0000313" key="1">
    <source>
        <dbReference type="EMBL" id="EJK51184.1"/>
    </source>
</evidence>
<reference evidence="1 2" key="1">
    <citation type="journal article" date="2012" name="Genome Biol.">
        <title>Genome and low-iron response of an oceanic diatom adapted to chronic iron limitation.</title>
        <authorList>
            <person name="Lommer M."/>
            <person name="Specht M."/>
            <person name="Roy A.S."/>
            <person name="Kraemer L."/>
            <person name="Andreson R."/>
            <person name="Gutowska M.A."/>
            <person name="Wolf J."/>
            <person name="Bergner S.V."/>
            <person name="Schilhabel M.B."/>
            <person name="Klostermeier U.C."/>
            <person name="Beiko R.G."/>
            <person name="Rosenstiel P."/>
            <person name="Hippler M."/>
            <person name="Laroche J."/>
        </authorList>
    </citation>
    <scope>NUCLEOTIDE SEQUENCE [LARGE SCALE GENOMIC DNA]</scope>
    <source>
        <strain evidence="1 2">CCMP1005</strain>
    </source>
</reference>
<dbReference type="InterPro" id="IPR026010">
    <property type="entry name" value="NSP1/NUP62"/>
</dbReference>
<keyword evidence="2" id="KW-1185">Reference proteome</keyword>
<dbReference type="PANTHER" id="PTHR12084:SF0">
    <property type="entry name" value="NUCLEAR PORE GLYCOPROTEIN P62"/>
    <property type="match status" value="1"/>
</dbReference>
<evidence type="ECO:0000313" key="2">
    <source>
        <dbReference type="Proteomes" id="UP000266841"/>
    </source>
</evidence>
<dbReference type="EMBL" id="AGNL01042074">
    <property type="protein sequence ID" value="EJK51184.1"/>
    <property type="molecule type" value="Genomic_DNA"/>
</dbReference>
<dbReference type="GO" id="GO:0005543">
    <property type="term" value="F:phospholipid binding"/>
    <property type="evidence" value="ECO:0007669"/>
    <property type="project" value="TreeGrafter"/>
</dbReference>
<dbReference type="AlphaFoldDB" id="K0RG17"/>
<dbReference type="PANTHER" id="PTHR12084">
    <property type="entry name" value="NUCLEAR PORE GLYCOPROTEIN P62-RELATED"/>
    <property type="match status" value="1"/>
</dbReference>
<dbReference type="GO" id="GO:0006606">
    <property type="term" value="P:protein import into nucleus"/>
    <property type="evidence" value="ECO:0007669"/>
    <property type="project" value="TreeGrafter"/>
</dbReference>
<name>K0RG17_THAOC</name>
<proteinExistence type="predicted"/>
<feature type="non-terminal residue" evidence="1">
    <location>
        <position position="1"/>
    </location>
</feature>
<organism evidence="1 2">
    <name type="scientific">Thalassiosira oceanica</name>
    <name type="common">Marine diatom</name>
    <dbReference type="NCBI Taxonomy" id="159749"/>
    <lineage>
        <taxon>Eukaryota</taxon>
        <taxon>Sar</taxon>
        <taxon>Stramenopiles</taxon>
        <taxon>Ochrophyta</taxon>
        <taxon>Bacillariophyta</taxon>
        <taxon>Coscinodiscophyceae</taxon>
        <taxon>Thalassiosirophycidae</taxon>
        <taxon>Thalassiosirales</taxon>
        <taxon>Thalassiosiraceae</taxon>
        <taxon>Thalassiosira</taxon>
    </lineage>
</organism>
<sequence>AIHPKELNDITVFAKTLQSPPQRRPSILLPPGFAAQSNITIEDADVEREKSYQRALEVDDKLTQMTGKLEAVVNDLNSAQERALNSGREGTNDEVGKIIGIFNAHHETLAVLDNKARAVEADMATLSQVLARSGQ</sequence>
<protein>
    <submittedName>
        <fullName evidence="1">Uncharacterized protein</fullName>
    </submittedName>
</protein>
<dbReference type="GO" id="GO:0044613">
    <property type="term" value="C:nuclear pore central transport channel"/>
    <property type="evidence" value="ECO:0007669"/>
    <property type="project" value="TreeGrafter"/>
</dbReference>
<dbReference type="GO" id="GO:0017056">
    <property type="term" value="F:structural constituent of nuclear pore"/>
    <property type="evidence" value="ECO:0007669"/>
    <property type="project" value="InterPro"/>
</dbReference>